<dbReference type="AlphaFoldDB" id="A0AA39G025"/>
<comment type="caution">
    <text evidence="2">The sequence shown here is derived from an EMBL/GenBank/DDBJ whole genome shotgun (WGS) entry which is preliminary data.</text>
</comment>
<dbReference type="EMBL" id="JAQQBR010000004">
    <property type="protein sequence ID" value="KAK0178666.1"/>
    <property type="molecule type" value="Genomic_DNA"/>
</dbReference>
<keyword evidence="1" id="KW-0732">Signal</keyword>
<evidence type="ECO:0000313" key="2">
    <source>
        <dbReference type="EMBL" id="KAK0178666.1"/>
    </source>
</evidence>
<name>A0AA39G025_MICHY</name>
<dbReference type="Proteomes" id="UP001168972">
    <property type="component" value="Unassembled WGS sequence"/>
</dbReference>
<keyword evidence="3" id="KW-1185">Reference proteome</keyword>
<feature type="signal peptide" evidence="1">
    <location>
        <begin position="1"/>
        <end position="20"/>
    </location>
</feature>
<sequence>MISNWSWLLLIGVFIVITESLSTGMLEDVATADQAMKPKVKRAQEILMFGNQQNRRVDNTAASNILQPAAEKRTLRTSGLEDVKAALVDDETFNHQNQQNTPPIFDHDDSSSYDKNFLYGKVMVNEDNENIPRNNWELPPPYSRYYDIADDRRKRSEKIVYNSPSSSATILPTTLSPPVTSGSQISIVRTTSRPLIEAKRSPPVYPELRYKRAPDREDLLALLSLWENSPRNRNWRNYANDEYDNVEDDGRMGNVDMMGIDDEEPRNSASWLDSPMYSPHHYNFGPDIPPSEIGIPRTHPINAYDQYSSQYAPPYETTQYGSAQYGSLYPQHHYYPFEKRFMVSRKRAQGYDSYNDRNINDVINFSQMMNSQFQGYPNYPQRILY</sequence>
<organism evidence="2 3">
    <name type="scientific">Microctonus hyperodae</name>
    <name type="common">Parasitoid wasp</name>
    <dbReference type="NCBI Taxonomy" id="165561"/>
    <lineage>
        <taxon>Eukaryota</taxon>
        <taxon>Metazoa</taxon>
        <taxon>Ecdysozoa</taxon>
        <taxon>Arthropoda</taxon>
        <taxon>Hexapoda</taxon>
        <taxon>Insecta</taxon>
        <taxon>Pterygota</taxon>
        <taxon>Neoptera</taxon>
        <taxon>Endopterygota</taxon>
        <taxon>Hymenoptera</taxon>
        <taxon>Apocrita</taxon>
        <taxon>Ichneumonoidea</taxon>
        <taxon>Braconidae</taxon>
        <taxon>Euphorinae</taxon>
        <taxon>Microctonus</taxon>
    </lineage>
</organism>
<accession>A0AA39G025</accession>
<proteinExistence type="predicted"/>
<reference evidence="2" key="2">
    <citation type="submission" date="2023-03" db="EMBL/GenBank/DDBJ databases">
        <authorList>
            <person name="Inwood S.N."/>
            <person name="Skelly J.G."/>
            <person name="Guhlin J."/>
            <person name="Harrop T.W.R."/>
            <person name="Goldson S.G."/>
            <person name="Dearden P.K."/>
        </authorList>
    </citation>
    <scope>NUCLEOTIDE SEQUENCE</scope>
    <source>
        <strain evidence="2">Lincoln</strain>
        <tissue evidence="2">Whole body</tissue>
    </source>
</reference>
<reference evidence="2" key="1">
    <citation type="journal article" date="2023" name="bioRxiv">
        <title>Scaffold-level genome assemblies of two parasitoid biocontrol wasps reveal the parthenogenesis mechanism and an associated novel virus.</title>
        <authorList>
            <person name="Inwood S."/>
            <person name="Skelly J."/>
            <person name="Guhlin J."/>
            <person name="Harrop T."/>
            <person name="Goldson S."/>
            <person name="Dearden P."/>
        </authorList>
    </citation>
    <scope>NUCLEOTIDE SEQUENCE</scope>
    <source>
        <strain evidence="2">Lincoln</strain>
        <tissue evidence="2">Whole body</tissue>
    </source>
</reference>
<feature type="chain" id="PRO_5041420529" evidence="1">
    <location>
        <begin position="21"/>
        <end position="385"/>
    </location>
</feature>
<evidence type="ECO:0000313" key="3">
    <source>
        <dbReference type="Proteomes" id="UP001168972"/>
    </source>
</evidence>
<evidence type="ECO:0000256" key="1">
    <source>
        <dbReference type="SAM" id="SignalP"/>
    </source>
</evidence>
<gene>
    <name evidence="2" type="ORF">PV327_007538</name>
</gene>
<protein>
    <submittedName>
        <fullName evidence="2">Uncharacterized protein</fullName>
    </submittedName>
</protein>